<sequence length="599" mass="67796">QMDPGERRDPCDEYWGRFGKALSTASYLNQDVGGIVGERITQMITALSYLGNEMYDNWTGSWEESPGRKQIVEQQTDALVASREIVKALKHYIDIFQYRKFEYRKGRPEESAGIAQPGTSRQPTRAEPRRIVIPRMVPSIVPMIDRPGPSSQLPPPPPLFRSLPKSAEQVKTEAPDHSDYKEIKKEPVDVKEEPLDDYGDSTVSGVANGEVKQEEPMSDTFSPSCGLGRQPDLTAGLPVYRISSRPANGAPGPPVPFSPATRSTAMPATKTIIVKGSAKVTKDAVVQLNTNRPFFTNQLVDSAEDSLRAKYADMRSPKKCYLCEKVIFAYYPTPTNESRRKSFLKRIITMTDKERGRVEILKYNDEIRHFCATHVANRNTAFSPPPPADPLTEEEKRLQSALTIPKTFKPKFTREFIAENNILPPPRPPNLSYLNRRCDLCGEIANPFCLSPKDQLIAPKFFDNLIDLTPEQRDRYEDYLQKGVRATVCRKHLNLATTTPIRKFVVEAQRYQINEQNELIKFNKIQNDFPPVLRRARKRNAPTEIDVPELVMVKGNKRKQQYQPAPEEPMPILDAVPFKEESRDPKEEPLDKPGPSGVC</sequence>
<feature type="compositionally biased region" description="Basic and acidic residues" evidence="1">
    <location>
        <begin position="168"/>
        <end position="179"/>
    </location>
</feature>
<comment type="caution">
    <text evidence="2">The sequence shown here is derived from an EMBL/GenBank/DDBJ whole genome shotgun (WGS) entry which is preliminary data.</text>
</comment>
<evidence type="ECO:0000256" key="1">
    <source>
        <dbReference type="SAM" id="MobiDB-lite"/>
    </source>
</evidence>
<evidence type="ECO:0000313" key="2">
    <source>
        <dbReference type="EMBL" id="GMS82969.1"/>
    </source>
</evidence>
<gene>
    <name evidence="2" type="ORF">PENTCL1PPCAC_5144</name>
</gene>
<proteinExistence type="predicted"/>
<reference evidence="2" key="1">
    <citation type="submission" date="2023-10" db="EMBL/GenBank/DDBJ databases">
        <title>Genome assembly of Pristionchus species.</title>
        <authorList>
            <person name="Yoshida K."/>
            <person name="Sommer R.J."/>
        </authorList>
    </citation>
    <scope>NUCLEOTIDE SEQUENCE</scope>
    <source>
        <strain evidence="2">RS0144</strain>
    </source>
</reference>
<feature type="region of interest" description="Disordered" evidence="1">
    <location>
        <begin position="143"/>
        <end position="179"/>
    </location>
</feature>
<feature type="region of interest" description="Disordered" evidence="1">
    <location>
        <begin position="554"/>
        <end position="599"/>
    </location>
</feature>
<accession>A0AAV5SJ87</accession>
<evidence type="ECO:0000313" key="3">
    <source>
        <dbReference type="Proteomes" id="UP001432027"/>
    </source>
</evidence>
<feature type="non-terminal residue" evidence="2">
    <location>
        <position position="1"/>
    </location>
</feature>
<feature type="region of interest" description="Disordered" evidence="1">
    <location>
        <begin position="107"/>
        <end position="129"/>
    </location>
</feature>
<dbReference type="AlphaFoldDB" id="A0AAV5SJ87"/>
<protein>
    <submittedName>
        <fullName evidence="2">Uncharacterized protein</fullName>
    </submittedName>
</protein>
<name>A0AAV5SJ87_9BILA</name>
<keyword evidence="3" id="KW-1185">Reference proteome</keyword>
<feature type="compositionally biased region" description="Basic and acidic residues" evidence="1">
    <location>
        <begin position="577"/>
        <end position="591"/>
    </location>
</feature>
<organism evidence="2 3">
    <name type="scientific">Pristionchus entomophagus</name>
    <dbReference type="NCBI Taxonomy" id="358040"/>
    <lineage>
        <taxon>Eukaryota</taxon>
        <taxon>Metazoa</taxon>
        <taxon>Ecdysozoa</taxon>
        <taxon>Nematoda</taxon>
        <taxon>Chromadorea</taxon>
        <taxon>Rhabditida</taxon>
        <taxon>Rhabditina</taxon>
        <taxon>Diplogasteromorpha</taxon>
        <taxon>Diplogasteroidea</taxon>
        <taxon>Neodiplogasteridae</taxon>
        <taxon>Pristionchus</taxon>
    </lineage>
</organism>
<dbReference type="EMBL" id="BTSX01000002">
    <property type="protein sequence ID" value="GMS82969.1"/>
    <property type="molecule type" value="Genomic_DNA"/>
</dbReference>
<dbReference type="Proteomes" id="UP001432027">
    <property type="component" value="Unassembled WGS sequence"/>
</dbReference>